<gene>
    <name evidence="1" type="primary">tcmP</name>
    <name evidence="1" type="ORF">GTP55_01850</name>
</gene>
<comment type="caution">
    <text evidence="1">The sequence shown here is derived from an EMBL/GenBank/DDBJ whole genome shotgun (WGS) entry which is preliminary data.</text>
</comment>
<protein>
    <submittedName>
        <fullName evidence="1">Three-Cys-motif partner protein TcmP</fullName>
    </submittedName>
</protein>
<dbReference type="Proteomes" id="UP000466332">
    <property type="component" value="Unassembled WGS sequence"/>
</dbReference>
<proteinExistence type="predicted"/>
<evidence type="ECO:0000313" key="2">
    <source>
        <dbReference type="Proteomes" id="UP000466332"/>
    </source>
</evidence>
<name>A0ABW9WAL8_9BURK</name>
<keyword evidence="2" id="KW-1185">Reference proteome</keyword>
<evidence type="ECO:0000313" key="1">
    <source>
        <dbReference type="EMBL" id="MYN38107.1"/>
    </source>
</evidence>
<sequence length="402" mass="45221">MKFDPHEIIPSPYVGREQAYIKHLLLDGYLERLLYIVGWSASKLGHEEIIFVDCFAGPWKDESDDLASTSIAISMNLLSMVQYALEKVDKSVKFRAVYVEKDDGAFGRLSQFLASHSPANVKTAAIHGDFTRSIPDILARCPPKSFAFFFIDPKGWMAVKPDILQPLLERPRSEFLINFMYDFINRAASMNALRDDIAALLGGQLDAEKIPSNPAQREQFLLERYRSALADRVSTANAKALSGYVTILDPTVDRTKYHLIYLTRHPKGIIEFMKQSEKLAGVQSAVRNAAKYNKQTQADKTGDLFGIDAGQMEPSWNESNARIHELQQLWLARIGDQNLLVTEPVFANLICQSNCFPSELQLALRGLIERGEVQNVTAGPKLRPKNVVDYEKGETLTRTVPR</sequence>
<accession>A0ABW9WAL8</accession>
<dbReference type="NCBIfam" id="TIGR04474">
    <property type="entry name" value="tcm_partner"/>
    <property type="match status" value="1"/>
</dbReference>
<reference evidence="1 2" key="1">
    <citation type="submission" date="2019-12" db="EMBL/GenBank/DDBJ databases">
        <title>Novel species isolated from a subtropical stream in China.</title>
        <authorList>
            <person name="Lu H."/>
        </authorList>
    </citation>
    <scope>NUCLEOTIDE SEQUENCE [LARGE SCALE GENOMIC DNA]</scope>
    <source>
        <strain evidence="1 2">FT109W</strain>
    </source>
</reference>
<organism evidence="1 2">
    <name type="scientific">Duganella margarita</name>
    <dbReference type="NCBI Taxonomy" id="2692170"/>
    <lineage>
        <taxon>Bacteria</taxon>
        <taxon>Pseudomonadati</taxon>
        <taxon>Pseudomonadota</taxon>
        <taxon>Betaproteobacteria</taxon>
        <taxon>Burkholderiales</taxon>
        <taxon>Oxalobacteraceae</taxon>
        <taxon>Telluria group</taxon>
        <taxon>Duganella</taxon>
    </lineage>
</organism>
<dbReference type="RefSeq" id="WP_161043276.1">
    <property type="nucleotide sequence ID" value="NZ_WWCS01000001.1"/>
</dbReference>
<dbReference type="InterPro" id="IPR031009">
    <property type="entry name" value="Tcm_partner"/>
</dbReference>
<dbReference type="EMBL" id="WWCS01000001">
    <property type="protein sequence ID" value="MYN38107.1"/>
    <property type="molecule type" value="Genomic_DNA"/>
</dbReference>